<feature type="domain" description="DRBM" evidence="3">
    <location>
        <begin position="195"/>
        <end position="259"/>
    </location>
</feature>
<dbReference type="EMBL" id="CAJFDI010000004">
    <property type="protein sequence ID" value="CAD5228321.1"/>
    <property type="molecule type" value="Genomic_DNA"/>
</dbReference>
<evidence type="ECO:0000313" key="6">
    <source>
        <dbReference type="Proteomes" id="UP000095284"/>
    </source>
</evidence>
<evidence type="ECO:0000259" key="4">
    <source>
        <dbReference type="PROSITE" id="PS50141"/>
    </source>
</evidence>
<sequence length="607" mass="67465">MTKAAAGEAIEVDKVVDTVRSLNPLKEGEDPEVFEEVITRLEDAIENGEIATHTVDDDQAYKVKAAYAVFNKHYSKEPPEFYCFQIPVSKGSAEKFVDILRHNGFLLVGDKCKSKAEAKFVVILGFLRHNGFLNEYLDRIKKEKILGGDLGLKRKNGSHEEQPEAKKDTPAPLQFDPAEGLSPGTQFFLISNNKPPNSLLNEVLVTKGHKAAQYSVTDTNGGFIAECVANEVTIRGVVAKSKQLAKHSAARLMINYLVRSGDIPTPEEIHLNHSQFVAPKTFEQFARHICFEALISAIQENPLASLTDTHLAGIVMVNAADRKATLIAMSTGSYSGPQIYNNGFDVRDCDAIVTCKRALQRFLMKEVIVFCANPAASIFCQEEKSIKLKLRPNVSFHLYCNYNPLPGEQTSSLRTKKPVGINKFAPRRFVPLSMVTADKILKWNVMGVQGAILTQSMEPVFLKSIIVNANADYDELHLMLCGRYKDSNAPKIVIMPPIAPYDLNIAPYQPGERYGLLWSITEPDETSILSCSSGFNWDGSPSIISRIGLFSVVKKIYKAFGMDIGEAQYLDIKHAANTIEYFSKLGVFKRTLEESKLGTWIQKNNRC</sequence>
<evidence type="ECO:0000256" key="1">
    <source>
        <dbReference type="PROSITE-ProRule" id="PRU00266"/>
    </source>
</evidence>
<keyword evidence="7" id="KW-1185">Reference proteome</keyword>
<dbReference type="PANTHER" id="PTHR10910:SF62">
    <property type="entry name" value="AT07585P-RELATED"/>
    <property type="match status" value="1"/>
</dbReference>
<accession>A0A1I7RIL6</accession>
<dbReference type="Gene3D" id="3.30.160.20">
    <property type="match status" value="1"/>
</dbReference>
<dbReference type="WBParaSite" id="BXY_0054800.1">
    <property type="protein sequence ID" value="BXY_0054800.1"/>
    <property type="gene ID" value="BXY_0054800"/>
</dbReference>
<name>A0A1I7RIL6_BURXY</name>
<reference evidence="5" key="2">
    <citation type="submission" date="2020-09" db="EMBL/GenBank/DDBJ databases">
        <authorList>
            <person name="Kikuchi T."/>
        </authorList>
    </citation>
    <scope>NUCLEOTIDE SEQUENCE</scope>
    <source>
        <strain evidence="5">Ka4C1</strain>
    </source>
</reference>
<dbReference type="Proteomes" id="UP000095284">
    <property type="component" value="Unplaced"/>
</dbReference>
<dbReference type="InterPro" id="IPR014720">
    <property type="entry name" value="dsRBD_dom"/>
</dbReference>
<dbReference type="EMBL" id="CAJFCV020000004">
    <property type="protein sequence ID" value="CAG9118883.1"/>
    <property type="molecule type" value="Genomic_DNA"/>
</dbReference>
<feature type="compositionally biased region" description="Basic and acidic residues" evidence="2">
    <location>
        <begin position="157"/>
        <end position="169"/>
    </location>
</feature>
<dbReference type="OrthoDB" id="10268011at2759"/>
<dbReference type="InterPro" id="IPR002466">
    <property type="entry name" value="A_deamin"/>
</dbReference>
<dbReference type="Proteomes" id="UP000659654">
    <property type="component" value="Unassembled WGS sequence"/>
</dbReference>
<dbReference type="GO" id="GO:0003726">
    <property type="term" value="F:double-stranded RNA adenosine deaminase activity"/>
    <property type="evidence" value="ECO:0007669"/>
    <property type="project" value="TreeGrafter"/>
</dbReference>
<dbReference type="SMART" id="SM00358">
    <property type="entry name" value="DSRM"/>
    <property type="match status" value="1"/>
</dbReference>
<dbReference type="PANTHER" id="PTHR10910">
    <property type="entry name" value="EUKARYOTE SPECIFIC DSRNA BINDING PROTEIN"/>
    <property type="match status" value="1"/>
</dbReference>
<feature type="region of interest" description="Disordered" evidence="2">
    <location>
        <begin position="151"/>
        <end position="172"/>
    </location>
</feature>
<gene>
    <name evidence="5" type="ORF">BXYJ_LOCUS10386</name>
</gene>
<organism evidence="6 8">
    <name type="scientific">Bursaphelenchus xylophilus</name>
    <name type="common">Pinewood nematode worm</name>
    <name type="synonym">Aphelenchoides xylophilus</name>
    <dbReference type="NCBI Taxonomy" id="6326"/>
    <lineage>
        <taxon>Eukaryota</taxon>
        <taxon>Metazoa</taxon>
        <taxon>Ecdysozoa</taxon>
        <taxon>Nematoda</taxon>
        <taxon>Chromadorea</taxon>
        <taxon>Rhabditida</taxon>
        <taxon>Tylenchina</taxon>
        <taxon>Tylenchomorpha</taxon>
        <taxon>Aphelenchoidea</taxon>
        <taxon>Aphelenchoididae</taxon>
        <taxon>Bursaphelenchus</taxon>
    </lineage>
</organism>
<reference evidence="8" key="1">
    <citation type="submission" date="2016-11" db="UniProtKB">
        <authorList>
            <consortium name="WormBaseParasite"/>
        </authorList>
    </citation>
    <scope>IDENTIFICATION</scope>
</reference>
<dbReference type="GO" id="GO:0003725">
    <property type="term" value="F:double-stranded RNA binding"/>
    <property type="evidence" value="ECO:0007669"/>
    <property type="project" value="TreeGrafter"/>
</dbReference>
<dbReference type="Pfam" id="PF02137">
    <property type="entry name" value="A_deamin"/>
    <property type="match status" value="2"/>
</dbReference>
<evidence type="ECO:0000313" key="5">
    <source>
        <dbReference type="EMBL" id="CAD5228321.1"/>
    </source>
</evidence>
<proteinExistence type="predicted"/>
<dbReference type="GO" id="GO:0006382">
    <property type="term" value="P:adenosine to inosine editing"/>
    <property type="evidence" value="ECO:0007669"/>
    <property type="project" value="TreeGrafter"/>
</dbReference>
<dbReference type="SUPFAM" id="SSF54768">
    <property type="entry name" value="dsRNA-binding domain-like"/>
    <property type="match status" value="1"/>
</dbReference>
<evidence type="ECO:0000313" key="8">
    <source>
        <dbReference type="WBParaSite" id="BXY_0054800.1"/>
    </source>
</evidence>
<dbReference type="GO" id="GO:0006396">
    <property type="term" value="P:RNA processing"/>
    <property type="evidence" value="ECO:0007669"/>
    <property type="project" value="InterPro"/>
</dbReference>
<protein>
    <submittedName>
        <fullName evidence="5">(pine wood nematode) hypothetical protein</fullName>
    </submittedName>
</protein>
<dbReference type="GO" id="GO:0005730">
    <property type="term" value="C:nucleolus"/>
    <property type="evidence" value="ECO:0007669"/>
    <property type="project" value="TreeGrafter"/>
</dbReference>
<dbReference type="CDD" id="cd00048">
    <property type="entry name" value="DSRM_SF"/>
    <property type="match status" value="1"/>
</dbReference>
<dbReference type="GO" id="GO:0005737">
    <property type="term" value="C:cytoplasm"/>
    <property type="evidence" value="ECO:0007669"/>
    <property type="project" value="TreeGrafter"/>
</dbReference>
<dbReference type="SMR" id="A0A1I7RIL6"/>
<dbReference type="Proteomes" id="UP000582659">
    <property type="component" value="Unassembled WGS sequence"/>
</dbReference>
<evidence type="ECO:0000256" key="2">
    <source>
        <dbReference type="SAM" id="MobiDB-lite"/>
    </source>
</evidence>
<dbReference type="eggNOG" id="KOG2777">
    <property type="taxonomic scope" value="Eukaryota"/>
</dbReference>
<dbReference type="GO" id="GO:0008251">
    <property type="term" value="F:tRNA-specific adenosine deaminase activity"/>
    <property type="evidence" value="ECO:0007669"/>
    <property type="project" value="TreeGrafter"/>
</dbReference>
<evidence type="ECO:0000259" key="3">
    <source>
        <dbReference type="PROSITE" id="PS50137"/>
    </source>
</evidence>
<dbReference type="PROSITE" id="PS50141">
    <property type="entry name" value="A_DEAMIN_EDITASE"/>
    <property type="match status" value="1"/>
</dbReference>
<dbReference type="AlphaFoldDB" id="A0A1I7RIL6"/>
<dbReference type="Pfam" id="PF00035">
    <property type="entry name" value="dsrm"/>
    <property type="match status" value="1"/>
</dbReference>
<dbReference type="SMART" id="SM00552">
    <property type="entry name" value="ADEAMc"/>
    <property type="match status" value="1"/>
</dbReference>
<feature type="domain" description="A to I editase" evidence="4">
    <location>
        <begin position="326"/>
        <end position="603"/>
    </location>
</feature>
<evidence type="ECO:0000313" key="7">
    <source>
        <dbReference type="Proteomes" id="UP000659654"/>
    </source>
</evidence>
<keyword evidence="1" id="KW-0694">RNA-binding</keyword>
<dbReference type="PROSITE" id="PS50137">
    <property type="entry name" value="DS_RBD"/>
    <property type="match status" value="1"/>
</dbReference>